<reference evidence="8 9" key="1">
    <citation type="submission" date="2015-09" db="EMBL/GenBank/DDBJ databases">
        <title>Draft genome sequence of Aliiroseovarius crassostreae CV919-312TSm, the causative agent of Roseovarius Oyster Disease (formerly Juvenile Oyster Disease).</title>
        <authorList>
            <person name="Kessner L."/>
            <person name="Spinard E."/>
            <person name="Nelson D."/>
        </authorList>
    </citation>
    <scope>NUCLEOTIDE SEQUENCE [LARGE SCALE GENOMIC DNA]</scope>
    <source>
        <strain evidence="8 9">CV919-312</strain>
    </source>
</reference>
<dbReference type="STRING" id="154981.AKJ29_00355"/>
<evidence type="ECO:0000256" key="3">
    <source>
        <dbReference type="ARBA" id="ARBA00022801"/>
    </source>
</evidence>
<protein>
    <submittedName>
        <fullName evidence="8">N-acetylglucosamine-6-phosphate deacetylase</fullName>
    </submittedName>
</protein>
<dbReference type="GO" id="GO:0046872">
    <property type="term" value="F:metal ion binding"/>
    <property type="evidence" value="ECO:0007669"/>
    <property type="project" value="UniProtKB-KW"/>
</dbReference>
<dbReference type="PIRSF" id="PIRSF038994">
    <property type="entry name" value="NagA"/>
    <property type="match status" value="1"/>
</dbReference>
<dbReference type="NCBIfam" id="TIGR00221">
    <property type="entry name" value="nagA"/>
    <property type="match status" value="1"/>
</dbReference>
<organism evidence="8 9">
    <name type="scientific">Aliiroseovarius crassostreae</name>
    <dbReference type="NCBI Taxonomy" id="154981"/>
    <lineage>
        <taxon>Bacteria</taxon>
        <taxon>Pseudomonadati</taxon>
        <taxon>Pseudomonadota</taxon>
        <taxon>Alphaproteobacteria</taxon>
        <taxon>Rhodobacterales</taxon>
        <taxon>Paracoccaceae</taxon>
        <taxon>Aliiroseovarius</taxon>
    </lineage>
</organism>
<keyword evidence="4" id="KW-0119">Carbohydrate metabolism</keyword>
<feature type="binding site" evidence="6">
    <location>
        <position position="251"/>
    </location>
    <ligand>
        <name>substrate</name>
    </ligand>
</feature>
<feature type="binding site" evidence="6">
    <location>
        <position position="140"/>
    </location>
    <ligand>
        <name>substrate</name>
    </ligand>
</feature>
<sequence length="372" mass="38836">MTAATLRVSGGPIFDGTQLRMSHVALFVDGALQTLLPEDGTRPDIDLGGDILSPGYADLQVNGGGGVMLGDAPGIDTLRVMSKAHRRLGVAQFLPTLITDRPETTRATIAAVQQAIHAQVPGIAGLHLEGPHLSLARKGAHDAALIRAMTEADLDMLMAAAQVLPVLKVTIAPENVTREQVRALAKAGVLVSLGHTDADFDTCLRYVEAGARCVTHLFNAMSPLASRAPGCVGAALGDGRLWAGVIADGIHVHPQTLRTAWAAKSGPGEIFLVSDAMAVAGSDRAGFDLNGRRITRDQGRLTLADGTLAGADLDLTRAIQVMVEEVGVPMAAALRAATSAPRALAGLAPPTAAKDFIRLSPDLRTLHWLTEK</sequence>
<feature type="active site" description="Proton donor/acceptor" evidence="5">
    <location>
        <position position="275"/>
    </location>
</feature>
<keyword evidence="3 4" id="KW-0378">Hydrolase</keyword>
<evidence type="ECO:0000256" key="5">
    <source>
        <dbReference type="PIRSR" id="PIRSR038994-1"/>
    </source>
</evidence>
<keyword evidence="9" id="KW-1185">Reference proteome</keyword>
<dbReference type="PANTHER" id="PTHR11113:SF14">
    <property type="entry name" value="N-ACETYLGLUCOSAMINE-6-PHOSPHATE DEACETYLASE"/>
    <property type="match status" value="1"/>
</dbReference>
<evidence type="ECO:0000256" key="4">
    <source>
        <dbReference type="PIRNR" id="PIRNR038994"/>
    </source>
</evidence>
<dbReference type="PANTHER" id="PTHR11113">
    <property type="entry name" value="N-ACETYLGLUCOSAMINE-6-PHOSPHATE DEACETYLASE"/>
    <property type="match status" value="1"/>
</dbReference>
<feature type="binding site" evidence="6">
    <location>
        <begin position="219"/>
        <end position="220"/>
    </location>
    <ligand>
        <name>substrate</name>
    </ligand>
</feature>
<dbReference type="EMBL" id="LKBA01000014">
    <property type="protein sequence ID" value="KPN62666.1"/>
    <property type="molecule type" value="Genomic_DNA"/>
</dbReference>
<keyword evidence="2 7" id="KW-0479">Metal-binding</keyword>
<evidence type="ECO:0000313" key="9">
    <source>
        <dbReference type="Proteomes" id="UP000050471"/>
    </source>
</evidence>
<dbReference type="Gene3D" id="3.20.20.140">
    <property type="entry name" value="Metal-dependent hydrolases"/>
    <property type="match status" value="1"/>
</dbReference>
<feature type="binding site" evidence="7">
    <location>
        <position position="195"/>
    </location>
    <ligand>
        <name>Zn(2+)</name>
        <dbReference type="ChEBI" id="CHEBI:29105"/>
    </ligand>
</feature>
<dbReference type="GO" id="GO:0006046">
    <property type="term" value="P:N-acetylglucosamine catabolic process"/>
    <property type="evidence" value="ECO:0007669"/>
    <property type="project" value="TreeGrafter"/>
</dbReference>
<evidence type="ECO:0000313" key="8">
    <source>
        <dbReference type="EMBL" id="KPN62666.1"/>
    </source>
</evidence>
<dbReference type="SUPFAM" id="SSF51556">
    <property type="entry name" value="Metallo-dependent hydrolases"/>
    <property type="match status" value="1"/>
</dbReference>
<evidence type="ECO:0000256" key="1">
    <source>
        <dbReference type="ARBA" id="ARBA00010716"/>
    </source>
</evidence>
<evidence type="ECO:0000256" key="2">
    <source>
        <dbReference type="ARBA" id="ARBA00022723"/>
    </source>
</evidence>
<comment type="caution">
    <text evidence="8">The sequence shown here is derived from an EMBL/GenBank/DDBJ whole genome shotgun (WGS) entry which is preliminary data.</text>
</comment>
<dbReference type="GO" id="GO:0008448">
    <property type="term" value="F:N-acetylglucosamine-6-phosphate deacetylase activity"/>
    <property type="evidence" value="ECO:0007669"/>
    <property type="project" value="InterPro"/>
</dbReference>
<feature type="binding site" evidence="6">
    <location>
        <position position="227"/>
    </location>
    <ligand>
        <name>substrate</name>
    </ligand>
</feature>
<dbReference type="InterPro" id="IPR003764">
    <property type="entry name" value="GlcNAc_6-P_deAcase"/>
</dbReference>
<proteinExistence type="inferred from homology"/>
<feature type="binding site" evidence="7">
    <location>
        <position position="129"/>
    </location>
    <ligand>
        <name>Zn(2+)</name>
        <dbReference type="ChEBI" id="CHEBI:29105"/>
    </ligand>
</feature>
<accession>A0A0P7IUL3</accession>
<evidence type="ECO:0000256" key="6">
    <source>
        <dbReference type="PIRSR" id="PIRSR038994-2"/>
    </source>
</evidence>
<feature type="binding site" evidence="7">
    <location>
        <position position="216"/>
    </location>
    <ligand>
        <name>Zn(2+)</name>
        <dbReference type="ChEBI" id="CHEBI:29105"/>
    </ligand>
</feature>
<comment type="cofactor">
    <cofactor evidence="7">
        <name>a divalent metal cation</name>
        <dbReference type="ChEBI" id="CHEBI:60240"/>
    </cofactor>
    <text evidence="7">Binds 1 divalent metal cation per subunit.</text>
</comment>
<dbReference type="RefSeq" id="WP_055191340.1">
    <property type="nucleotide sequence ID" value="NZ_FPBS01000048.1"/>
</dbReference>
<feature type="binding site" evidence="6">
    <location>
        <begin position="308"/>
        <end position="310"/>
    </location>
    <ligand>
        <name>substrate</name>
    </ligand>
</feature>
<evidence type="ECO:0000256" key="7">
    <source>
        <dbReference type="PIRSR" id="PIRSR038994-3"/>
    </source>
</evidence>
<dbReference type="AlphaFoldDB" id="A0A0P7IUL3"/>
<dbReference type="Proteomes" id="UP000050471">
    <property type="component" value="Unassembled WGS sequence"/>
</dbReference>
<dbReference type="OrthoDB" id="9776488at2"/>
<dbReference type="Gene3D" id="2.30.40.10">
    <property type="entry name" value="Urease, subunit C, domain 1"/>
    <property type="match status" value="1"/>
</dbReference>
<gene>
    <name evidence="8" type="ORF">AKJ29_00355</name>
</gene>
<dbReference type="InterPro" id="IPR011059">
    <property type="entry name" value="Metal-dep_hydrolase_composite"/>
</dbReference>
<dbReference type="InterPro" id="IPR032466">
    <property type="entry name" value="Metal_Hydrolase"/>
</dbReference>
<name>A0A0P7IUL3_9RHOB</name>
<comment type="similarity">
    <text evidence="1 4">Belongs to the metallo-dependent hydrolases superfamily. NagA family.</text>
</comment>